<dbReference type="PANTHER" id="PTHR43229">
    <property type="entry name" value="NODULATION PROTEIN J"/>
    <property type="match status" value="1"/>
</dbReference>
<comment type="caution">
    <text evidence="2">The sequence shown here is derived from an EMBL/GenBank/DDBJ whole genome shotgun (WGS) entry which is preliminary data.</text>
</comment>
<proteinExistence type="predicted"/>
<dbReference type="PANTHER" id="PTHR43229:SF6">
    <property type="entry name" value="ABC-TYPE MULTIDRUG TRANSPORT SYSTEM, PERMEASE COMPONENT"/>
    <property type="match status" value="1"/>
</dbReference>
<dbReference type="GO" id="GO:0140359">
    <property type="term" value="F:ABC-type transporter activity"/>
    <property type="evidence" value="ECO:0007669"/>
    <property type="project" value="InterPro"/>
</dbReference>
<feature type="transmembrane region" description="Helical" evidence="1">
    <location>
        <begin position="60"/>
        <end position="83"/>
    </location>
</feature>
<dbReference type="EMBL" id="VSSQ01028630">
    <property type="protein sequence ID" value="MPM78421.1"/>
    <property type="molecule type" value="Genomic_DNA"/>
</dbReference>
<keyword evidence="1" id="KW-1133">Transmembrane helix</keyword>
<reference evidence="2" key="1">
    <citation type="submission" date="2019-08" db="EMBL/GenBank/DDBJ databases">
        <authorList>
            <person name="Kucharzyk K."/>
            <person name="Murdoch R.W."/>
            <person name="Higgins S."/>
            <person name="Loffler F."/>
        </authorList>
    </citation>
    <scope>NUCLEOTIDE SEQUENCE</scope>
</reference>
<evidence type="ECO:0000256" key="1">
    <source>
        <dbReference type="SAM" id="Phobius"/>
    </source>
</evidence>
<accession>A0A645CNA7</accession>
<gene>
    <name evidence="2" type="ORF">SDC9_125432</name>
</gene>
<dbReference type="InterPro" id="IPR051784">
    <property type="entry name" value="Nod_factor_ABC_transporter"/>
</dbReference>
<feature type="transmembrane region" description="Helical" evidence="1">
    <location>
        <begin position="174"/>
        <end position="193"/>
    </location>
</feature>
<feature type="transmembrane region" description="Helical" evidence="1">
    <location>
        <begin position="110"/>
        <end position="132"/>
    </location>
</feature>
<keyword evidence="1" id="KW-0472">Membrane</keyword>
<dbReference type="GO" id="GO:0016020">
    <property type="term" value="C:membrane"/>
    <property type="evidence" value="ECO:0007669"/>
    <property type="project" value="UniProtKB-SubCell"/>
</dbReference>
<feature type="transmembrane region" description="Helical" evidence="1">
    <location>
        <begin position="236"/>
        <end position="253"/>
    </location>
</feature>
<organism evidence="2">
    <name type="scientific">bioreactor metagenome</name>
    <dbReference type="NCBI Taxonomy" id="1076179"/>
    <lineage>
        <taxon>unclassified sequences</taxon>
        <taxon>metagenomes</taxon>
        <taxon>ecological metagenomes</taxon>
    </lineage>
</organism>
<dbReference type="AlphaFoldDB" id="A0A645CNA7"/>
<feature type="transmembrane region" description="Helical" evidence="1">
    <location>
        <begin position="37"/>
        <end position="54"/>
    </location>
</feature>
<keyword evidence="1" id="KW-0812">Transmembrane</keyword>
<sequence length="266" mass="28974">MIRSIAYGVRVYFAEAWLSYHGRYSITSPFGYITSKLGFPFFLMIFFLFMAKFVGFVDPAYIVIGNVLLIPASGSMSGVTLAIGDERGWGTLSYVLGSPAARLPIFMGRAFFYILDGFLTSLLGLAISALIFHLDLSVINIPLLLACILLLAISSSGLGFLFGSLSLIWRDGWVALNNFLALLYILVGVNVPIEILPGVLSKVGYYLPLTRGIQATRMVLNGSAWSQISSLLSGEIFVGLIYILIGFSIFLLIEKQSMSSGTLDAM</sequence>
<name>A0A645CNA7_9ZZZZ</name>
<feature type="transmembrane region" description="Helical" evidence="1">
    <location>
        <begin position="138"/>
        <end position="162"/>
    </location>
</feature>
<protein>
    <submittedName>
        <fullName evidence="2">Uncharacterized protein</fullName>
    </submittedName>
</protein>
<evidence type="ECO:0000313" key="2">
    <source>
        <dbReference type="EMBL" id="MPM78421.1"/>
    </source>
</evidence>